<evidence type="ECO:0000256" key="8">
    <source>
        <dbReference type="RuleBase" id="RU004432"/>
    </source>
</evidence>
<evidence type="ECO:0000256" key="7">
    <source>
        <dbReference type="PROSITE-ProRule" id="PRU01251"/>
    </source>
</evidence>
<dbReference type="InterPro" id="IPR028299">
    <property type="entry name" value="ClpA/B_CS2"/>
</dbReference>
<evidence type="ECO:0000256" key="9">
    <source>
        <dbReference type="SAM" id="Coils"/>
    </source>
</evidence>
<dbReference type="InterPro" id="IPR018368">
    <property type="entry name" value="ClpA/B_CS1"/>
</dbReference>
<evidence type="ECO:0000313" key="12">
    <source>
        <dbReference type="EMBL" id="EEB09013.2"/>
    </source>
</evidence>
<reference evidence="12 14" key="1">
    <citation type="journal article" date="2011" name="Science">
        <title>Comparative functional genomics of the fission yeasts.</title>
        <authorList>
            <person name="Rhind N."/>
            <person name="Chen Z."/>
            <person name="Yassour M."/>
            <person name="Thompson D.A."/>
            <person name="Haas B.J."/>
            <person name="Habib N."/>
            <person name="Wapinski I."/>
            <person name="Roy S."/>
            <person name="Lin M.F."/>
            <person name="Heiman D.I."/>
            <person name="Young S.K."/>
            <person name="Furuya K."/>
            <person name="Guo Y."/>
            <person name="Pidoux A."/>
            <person name="Chen H.M."/>
            <person name="Robbertse B."/>
            <person name="Goldberg J.M."/>
            <person name="Aoki K."/>
            <person name="Bayne E.H."/>
            <person name="Berlin A.M."/>
            <person name="Desjardins C.A."/>
            <person name="Dobbs E."/>
            <person name="Dukaj L."/>
            <person name="Fan L."/>
            <person name="FitzGerald M.G."/>
            <person name="French C."/>
            <person name="Gujja S."/>
            <person name="Hansen K."/>
            <person name="Keifenheim D."/>
            <person name="Levin J.Z."/>
            <person name="Mosher R.A."/>
            <person name="Mueller C.A."/>
            <person name="Pfiffner J."/>
            <person name="Priest M."/>
            <person name="Russ C."/>
            <person name="Smialowska A."/>
            <person name="Swoboda P."/>
            <person name="Sykes S.M."/>
            <person name="Vaughn M."/>
            <person name="Vengrova S."/>
            <person name="Yoder R."/>
            <person name="Zeng Q."/>
            <person name="Allshire R."/>
            <person name="Baulcombe D."/>
            <person name="Birren B.W."/>
            <person name="Brown W."/>
            <person name="Ekwall K."/>
            <person name="Kellis M."/>
            <person name="Leatherwood J."/>
            <person name="Levin H."/>
            <person name="Margalit H."/>
            <person name="Martienssen R."/>
            <person name="Nieduszynski C.A."/>
            <person name="Spatafora J.W."/>
            <person name="Friedman N."/>
            <person name="Dalgaard J.Z."/>
            <person name="Baumann P."/>
            <person name="Niki H."/>
            <person name="Regev A."/>
            <person name="Nusbaum C."/>
        </authorList>
    </citation>
    <scope>NUCLEOTIDE SEQUENCE [LARGE SCALE GENOMIC DNA]</scope>
    <source>
        <strain evidence="14">yFS275 / FY16936</strain>
    </source>
</reference>
<feature type="region of interest" description="Disordered" evidence="10">
    <location>
        <begin position="867"/>
        <end position="893"/>
    </location>
</feature>
<dbReference type="Gene3D" id="1.10.1780.10">
    <property type="entry name" value="Clp, N-terminal domain"/>
    <property type="match status" value="1"/>
</dbReference>
<dbReference type="GO" id="GO:0140453">
    <property type="term" value="C:protein aggregate center"/>
    <property type="evidence" value="ECO:0007669"/>
    <property type="project" value="EnsemblFungi"/>
</dbReference>
<dbReference type="GO" id="GO:0051787">
    <property type="term" value="F:misfolded protein binding"/>
    <property type="evidence" value="ECO:0007669"/>
    <property type="project" value="EnsemblFungi"/>
</dbReference>
<keyword evidence="2 7" id="KW-0677">Repeat</keyword>
<dbReference type="InterPro" id="IPR019489">
    <property type="entry name" value="Clp_ATPase_C"/>
</dbReference>
<dbReference type="GO" id="GO:0043335">
    <property type="term" value="P:protein unfolding"/>
    <property type="evidence" value="ECO:0000318"/>
    <property type="project" value="GO_Central"/>
</dbReference>
<dbReference type="InterPro" id="IPR003959">
    <property type="entry name" value="ATPase_AAA_core"/>
</dbReference>
<dbReference type="Gene3D" id="1.10.8.60">
    <property type="match status" value="1"/>
</dbReference>
<keyword evidence="4 8" id="KW-0067">ATP-binding</keyword>
<dbReference type="FunFam" id="1.10.8.60:FF:000017">
    <property type="entry name" value="ATP-dependent chaperone ClpB"/>
    <property type="match status" value="1"/>
</dbReference>
<dbReference type="GeneID" id="7050582"/>
<dbReference type="JaponicusDB" id="SJAG_04187">
    <property type="gene designation" value="hsp104"/>
</dbReference>
<dbReference type="GO" id="GO:0016887">
    <property type="term" value="F:ATP hydrolysis activity"/>
    <property type="evidence" value="ECO:0000318"/>
    <property type="project" value="GO_Central"/>
</dbReference>
<evidence type="ECO:0000256" key="3">
    <source>
        <dbReference type="ARBA" id="ARBA00022741"/>
    </source>
</evidence>
<feature type="coiled-coil region" evidence="9">
    <location>
        <begin position="405"/>
        <end position="519"/>
    </location>
</feature>
<evidence type="ECO:0000313" key="13">
    <source>
        <dbReference type="JaponicusDB" id="SJAG_04187"/>
    </source>
</evidence>
<dbReference type="SMART" id="SM01086">
    <property type="entry name" value="ClpB_D2-small"/>
    <property type="match status" value="1"/>
</dbReference>
<dbReference type="GO" id="GO:0051087">
    <property type="term" value="F:protein-folding chaperone binding"/>
    <property type="evidence" value="ECO:0000318"/>
    <property type="project" value="GO_Central"/>
</dbReference>
<dbReference type="GO" id="GO:0005829">
    <property type="term" value="C:cytosol"/>
    <property type="evidence" value="ECO:0000318"/>
    <property type="project" value="GO_Central"/>
</dbReference>
<dbReference type="InterPro" id="IPR001270">
    <property type="entry name" value="ClpA/B"/>
</dbReference>
<dbReference type="Pfam" id="PF00004">
    <property type="entry name" value="AAA"/>
    <property type="match status" value="1"/>
</dbReference>
<dbReference type="GO" id="GO:0005524">
    <property type="term" value="F:ATP binding"/>
    <property type="evidence" value="ECO:0007669"/>
    <property type="project" value="UniProtKB-KW"/>
</dbReference>
<dbReference type="CDD" id="cd19499">
    <property type="entry name" value="RecA-like_ClpB_Hsp104-like"/>
    <property type="match status" value="1"/>
</dbReference>
<dbReference type="InterPro" id="IPR004176">
    <property type="entry name" value="Clp_R_N"/>
</dbReference>
<dbReference type="GO" id="GO:0071218">
    <property type="term" value="P:cellular response to misfolded protein"/>
    <property type="evidence" value="ECO:0007669"/>
    <property type="project" value="EnsemblFungi"/>
</dbReference>
<dbReference type="GO" id="GO:0042026">
    <property type="term" value="P:protein refolding"/>
    <property type="evidence" value="ECO:0000318"/>
    <property type="project" value="GO_Central"/>
</dbReference>
<keyword evidence="5 8" id="KW-0143">Chaperone</keyword>
<dbReference type="Proteomes" id="UP000001744">
    <property type="component" value="Unassembled WGS sequence"/>
</dbReference>
<sequence length="893" mass="99093">MADYPFTDRAAKTLSDAHSLAQSYGHPQLTPVHIASALLADQGSNGSPSLLRTIIEKAGGDGQKFERLVTSRLVTLSPECAKLLRNAHELQKTQKDSYIAQDHFIAVFIKDDTLKSLITEAGVTPKAFEFAVNNVRGNKRVDSKNAEEGFDALNKYTVDLTELARNGQLDPVIGREDEIRRTIRVLSRRTKNNPVLIGEPGVGKTSIAEGLARRIIDADVPANLVNCKLLSLDVGSLVAGSKYRGEFEERIKSVLKEIEESETPIILFVDEMHLLMGAGSGGEGGMDAANLLKPMLARGKLHCIGATTLGEYKKYIEKDAAFERRFQQILVKEPSVNDTISILRGLKEKYEVHHGVTISDRALVTAATLAARYLTQRRLPDSAIDLVDEAAAAVRVTRESQPEVLDNLERKLRQLRVEIHALEREKDDASKERLKMARREAEQVEEEMRPIKEKYELEKSRGSELQDAKRRLDELKAKASDAERRNDFTLAADLKYYGIPDLQKRIEFLEQQKKQADAEALANAQPGSEPLLTDVVGPDQIAEIVARWTGVPVTRLKTTEKERLLHMENVLSKQVIGQREAVTAVANAIRMSRAGLNDPNQPIASFLFCGPSGTGKTLLSKALANFLFDDENAMIRIDMSEYMEKHSVSRLIGAPPGYVGHEEGGQLTEQLRRRPYSVILFDEIEKAAPEVLTVLLQVLDDGRITSGQGTTVDAKNAVIIMTSNLGAEYLTTDSESDSGKIDASTRELVMGAIRGFFRPEFLNRISSIVIFNRLRRKDIRNIVDNRIREVQKRLEANHRKIDIDVSQDAKDLLGAAGYSPAYGARPLNRVIQNQVLNPLAMLILNGQVRDKEAVHVNAKDGKVVVVPNHEASPDQGQDIDMDDEMSDYGEPVE</sequence>
<dbReference type="SUPFAM" id="SSF81923">
    <property type="entry name" value="Double Clp-N motif"/>
    <property type="match status" value="1"/>
</dbReference>
<dbReference type="GO" id="GO:0005737">
    <property type="term" value="C:cytoplasm"/>
    <property type="evidence" value="ECO:0000318"/>
    <property type="project" value="GO_Central"/>
</dbReference>
<accession>B6K659</accession>
<keyword evidence="9" id="KW-0175">Coiled coil</keyword>
<evidence type="ECO:0000313" key="14">
    <source>
        <dbReference type="Proteomes" id="UP000001744"/>
    </source>
</evidence>
<dbReference type="PRINTS" id="PR00300">
    <property type="entry name" value="CLPPROTEASEA"/>
</dbReference>
<dbReference type="PANTHER" id="PTHR11638">
    <property type="entry name" value="ATP-DEPENDENT CLP PROTEASE"/>
    <property type="match status" value="1"/>
</dbReference>
<dbReference type="GO" id="GO:0051082">
    <property type="term" value="F:unfolded protein binding"/>
    <property type="evidence" value="ECO:0000318"/>
    <property type="project" value="GO_Central"/>
</dbReference>
<dbReference type="GO" id="GO:0070370">
    <property type="term" value="P:cellular heat acclimation"/>
    <property type="evidence" value="ECO:0000318"/>
    <property type="project" value="GO_Central"/>
</dbReference>
<comment type="subunit">
    <text evidence="6">Homohexamer, forming a ring with a central pore.</text>
</comment>
<dbReference type="CDD" id="cd00009">
    <property type="entry name" value="AAA"/>
    <property type="match status" value="1"/>
</dbReference>
<evidence type="ECO:0000256" key="6">
    <source>
        <dbReference type="ARBA" id="ARBA00066164"/>
    </source>
</evidence>
<proteinExistence type="inferred from homology"/>
<evidence type="ECO:0000256" key="4">
    <source>
        <dbReference type="ARBA" id="ARBA00022840"/>
    </source>
</evidence>
<gene>
    <name evidence="13" type="primary">hsp104</name>
    <name evidence="12" type="ORF">SJAG_04187</name>
</gene>
<dbReference type="InterPro" id="IPR036628">
    <property type="entry name" value="Clp_N_dom_sf"/>
</dbReference>
<name>B6K659_SCHJY</name>
<dbReference type="eggNOG" id="KOG1051">
    <property type="taxonomic scope" value="Eukaryota"/>
</dbReference>
<dbReference type="AlphaFoldDB" id="B6K659"/>
<dbReference type="FunFam" id="3.40.50.300:FF:000120">
    <property type="entry name" value="ATP-dependent chaperone ClpB"/>
    <property type="match status" value="1"/>
</dbReference>
<dbReference type="OrthoDB" id="47330at2759"/>
<dbReference type="FunFam" id="3.40.50.300:FF:000010">
    <property type="entry name" value="Chaperone clpB 1, putative"/>
    <property type="match status" value="1"/>
</dbReference>
<dbReference type="PROSITE" id="PS51903">
    <property type="entry name" value="CLP_R"/>
    <property type="match status" value="1"/>
</dbReference>
<evidence type="ECO:0000259" key="11">
    <source>
        <dbReference type="PROSITE" id="PS51903"/>
    </source>
</evidence>
<keyword evidence="3 8" id="KW-0547">Nucleotide-binding</keyword>
<dbReference type="Pfam" id="PF07724">
    <property type="entry name" value="AAA_2"/>
    <property type="match status" value="1"/>
</dbReference>
<dbReference type="GO" id="GO:0140602">
    <property type="term" value="C:nucleolar peripheral inclusion body"/>
    <property type="evidence" value="ECO:0007669"/>
    <property type="project" value="EnsemblFungi"/>
</dbReference>
<dbReference type="FunFam" id="3.40.50.300:FF:000025">
    <property type="entry name" value="ATP-dependent Clp protease subunit"/>
    <property type="match status" value="1"/>
</dbReference>
<dbReference type="SUPFAM" id="SSF52540">
    <property type="entry name" value="P-loop containing nucleoside triphosphate hydrolases"/>
    <property type="match status" value="2"/>
</dbReference>
<dbReference type="OMA" id="ERMKAVM"/>
<comment type="similarity">
    <text evidence="1 8">Belongs to the ClpA/ClpB family.</text>
</comment>
<evidence type="ECO:0000256" key="5">
    <source>
        <dbReference type="ARBA" id="ARBA00023186"/>
    </source>
</evidence>
<dbReference type="STRING" id="402676.B6K659"/>
<dbReference type="HOGENOM" id="CLU_005070_4_2_1"/>
<dbReference type="InterPro" id="IPR003593">
    <property type="entry name" value="AAA+_ATPase"/>
</dbReference>
<dbReference type="PANTHER" id="PTHR11638:SF18">
    <property type="entry name" value="HEAT SHOCK PROTEIN 104"/>
    <property type="match status" value="1"/>
</dbReference>
<feature type="domain" description="Clp R" evidence="11">
    <location>
        <begin position="2"/>
        <end position="138"/>
    </location>
</feature>
<dbReference type="GO" id="GO:0030163">
    <property type="term" value="P:protein catabolic process"/>
    <property type="evidence" value="ECO:0007669"/>
    <property type="project" value="EnsemblFungi"/>
</dbReference>
<dbReference type="Gene3D" id="3.40.50.300">
    <property type="entry name" value="P-loop containing nucleotide triphosphate hydrolases"/>
    <property type="match status" value="3"/>
</dbReference>
<dbReference type="PROSITE" id="PS00870">
    <property type="entry name" value="CLPAB_1"/>
    <property type="match status" value="1"/>
</dbReference>
<dbReference type="InterPro" id="IPR027417">
    <property type="entry name" value="P-loop_NTPase"/>
</dbReference>
<dbReference type="Pfam" id="PF10431">
    <property type="entry name" value="ClpB_D2-small"/>
    <property type="match status" value="1"/>
</dbReference>
<dbReference type="EMBL" id="KE651167">
    <property type="protein sequence ID" value="EEB09013.2"/>
    <property type="molecule type" value="Genomic_DNA"/>
</dbReference>
<evidence type="ECO:0000256" key="2">
    <source>
        <dbReference type="ARBA" id="ARBA00022737"/>
    </source>
</evidence>
<evidence type="ECO:0000256" key="1">
    <source>
        <dbReference type="ARBA" id="ARBA00008675"/>
    </source>
</evidence>
<evidence type="ECO:0000256" key="10">
    <source>
        <dbReference type="SAM" id="MobiDB-lite"/>
    </source>
</evidence>
<protein>
    <submittedName>
        <fullName evidence="12">Hsp104-like protein</fullName>
    </submittedName>
</protein>
<dbReference type="RefSeq" id="XP_002175306.2">
    <property type="nucleotide sequence ID" value="XM_002175270.2"/>
</dbReference>
<dbReference type="InterPro" id="IPR050130">
    <property type="entry name" value="ClpA_ClpB"/>
</dbReference>
<feature type="compositionally biased region" description="Acidic residues" evidence="10">
    <location>
        <begin position="877"/>
        <end position="893"/>
    </location>
</feature>
<dbReference type="Pfam" id="PF02861">
    <property type="entry name" value="Clp_N"/>
    <property type="match status" value="1"/>
</dbReference>
<dbReference type="InterPro" id="IPR041546">
    <property type="entry name" value="ClpA/ClpB_AAA_lid"/>
</dbReference>
<organism evidence="12 14">
    <name type="scientific">Schizosaccharomyces japonicus (strain yFS275 / FY16936)</name>
    <name type="common">Fission yeast</name>
    <dbReference type="NCBI Taxonomy" id="402676"/>
    <lineage>
        <taxon>Eukaryota</taxon>
        <taxon>Fungi</taxon>
        <taxon>Dikarya</taxon>
        <taxon>Ascomycota</taxon>
        <taxon>Taphrinomycotina</taxon>
        <taxon>Schizosaccharomycetes</taxon>
        <taxon>Schizosaccharomycetales</taxon>
        <taxon>Schizosaccharomycetaceae</taxon>
        <taxon>Schizosaccharomyces</taxon>
    </lineage>
</organism>
<dbReference type="Pfam" id="PF17871">
    <property type="entry name" value="AAA_lid_9"/>
    <property type="match status" value="1"/>
</dbReference>
<dbReference type="PROSITE" id="PS00871">
    <property type="entry name" value="CLPAB_2"/>
    <property type="match status" value="1"/>
</dbReference>
<dbReference type="SMART" id="SM00382">
    <property type="entry name" value="AAA"/>
    <property type="match status" value="2"/>
</dbReference>
<dbReference type="VEuPathDB" id="FungiDB:SJAG_04187"/>
<keyword evidence="14" id="KW-1185">Reference proteome</keyword>